<organism evidence="3 4">
    <name type="scientific">Tistlia consotensis USBA 355</name>
    <dbReference type="NCBI Taxonomy" id="560819"/>
    <lineage>
        <taxon>Bacteria</taxon>
        <taxon>Pseudomonadati</taxon>
        <taxon>Pseudomonadota</taxon>
        <taxon>Alphaproteobacteria</taxon>
        <taxon>Rhodospirillales</taxon>
        <taxon>Rhodovibrionaceae</taxon>
        <taxon>Tistlia</taxon>
    </lineage>
</organism>
<evidence type="ECO:0000313" key="4">
    <source>
        <dbReference type="Proteomes" id="UP000192917"/>
    </source>
</evidence>
<dbReference type="AlphaFoldDB" id="A0A1Y6BR51"/>
<feature type="chain" id="PRO_5012215738" evidence="1">
    <location>
        <begin position="25"/>
        <end position="277"/>
    </location>
</feature>
<feature type="signal peptide" evidence="1">
    <location>
        <begin position="1"/>
        <end position="24"/>
    </location>
</feature>
<keyword evidence="4" id="KW-1185">Reference proteome</keyword>
<dbReference type="Gene3D" id="3.40.190.10">
    <property type="entry name" value="Periplasmic binding protein-like II"/>
    <property type="match status" value="2"/>
</dbReference>
<dbReference type="InterPro" id="IPR024370">
    <property type="entry name" value="PBP_domain"/>
</dbReference>
<dbReference type="Proteomes" id="UP000192917">
    <property type="component" value="Unassembled WGS sequence"/>
</dbReference>
<evidence type="ECO:0000256" key="1">
    <source>
        <dbReference type="SAM" id="SignalP"/>
    </source>
</evidence>
<evidence type="ECO:0000259" key="2">
    <source>
        <dbReference type="Pfam" id="PF12849"/>
    </source>
</evidence>
<dbReference type="Pfam" id="PF12849">
    <property type="entry name" value="PBP_like_2"/>
    <property type="match status" value="1"/>
</dbReference>
<dbReference type="EMBL" id="FWZX01000008">
    <property type="protein sequence ID" value="SMF23731.1"/>
    <property type="molecule type" value="Genomic_DNA"/>
</dbReference>
<dbReference type="PANTHER" id="PTHR37945">
    <property type="entry name" value="EXTRACELLULAR TUNGSTATE BINDING PROTEIN"/>
    <property type="match status" value="1"/>
</dbReference>
<dbReference type="PANTHER" id="PTHR37945:SF1">
    <property type="entry name" value="EXTRACELLULAR TUNGSTATE BINDING PROTEIN"/>
    <property type="match status" value="1"/>
</dbReference>
<dbReference type="RefSeq" id="WP_085122934.1">
    <property type="nucleotide sequence ID" value="NZ_FWZX01000008.1"/>
</dbReference>
<name>A0A1Y6BR51_9PROT</name>
<reference evidence="3 4" key="1">
    <citation type="submission" date="2017-04" db="EMBL/GenBank/DDBJ databases">
        <authorList>
            <person name="Afonso C.L."/>
            <person name="Miller P.J."/>
            <person name="Scott M.A."/>
            <person name="Spackman E."/>
            <person name="Goraichik I."/>
            <person name="Dimitrov K.M."/>
            <person name="Suarez D.L."/>
            <person name="Swayne D.E."/>
        </authorList>
    </citation>
    <scope>NUCLEOTIDE SEQUENCE [LARGE SCALE GENOMIC DNA]</scope>
    <source>
        <strain evidence="3 4">USBA 355</strain>
    </source>
</reference>
<dbReference type="InterPro" id="IPR052738">
    <property type="entry name" value="ABC-Tungstate_binding"/>
</dbReference>
<accession>A0A1Y6BR51</accession>
<feature type="domain" description="PBP" evidence="2">
    <location>
        <begin position="24"/>
        <end position="251"/>
    </location>
</feature>
<dbReference type="STRING" id="560819.SAMN05428998_10838"/>
<dbReference type="SUPFAM" id="SSF53850">
    <property type="entry name" value="Periplasmic binding protein-like II"/>
    <property type="match status" value="1"/>
</dbReference>
<keyword evidence="1" id="KW-0732">Signal</keyword>
<sequence length="277" mass="29538">MLKRFMTAAAGLLLATGLAAGAHAADKFITVASTTSTQNSGLFEHMLPAFTKKTGIAVHVVAVGTGQAIKLAEKCDADVLFVHHKPSELKFVAAGYGGPRHDVMYNDFVVVGPKSDPAGIKGMKDVAAAMAEIASKKQPFVSRGDNSGTNKKELELWKDAKVDTKAASGTWYRESGSGMGATLNTAAGMNGYTLTDRGTWLSFKNRGDLQILVEGDKRLFNQYGIMLVSEKHCPSVKAELGQSFVDWVISKDGQKNIADYKLGGEQLFFPNAGKTGS</sequence>
<evidence type="ECO:0000313" key="3">
    <source>
        <dbReference type="EMBL" id="SMF23731.1"/>
    </source>
</evidence>
<protein>
    <submittedName>
        <fullName evidence="3">Tungstate transport system substrate-binding protein</fullName>
    </submittedName>
</protein>
<gene>
    <name evidence="3" type="ORF">SAMN05428998_10838</name>
</gene>
<proteinExistence type="predicted"/>